<accession>A1CLZ9</accession>
<proteinExistence type="predicted"/>
<dbReference type="HOGENOM" id="CLU_486685_0_0_1"/>
<dbReference type="VEuPathDB" id="FungiDB:ACLA_078770"/>
<sequence>MSETEISKRLQSSLNSEKGGFNEIIALSQKAINNAMSDLLKKHPELTEVKATFEGIGTLDATLKSSQLSLNVTGQDNLASMYYCTLESGTVHYVIGDKDFQVNGWTIAWTCTFDKEEIDASSDEFKKVQNQIKQPGDFSISSLFFAFTSNRGHSDFNGADLSDDQKTYLSLILSHWYVGENSKWQDRQKRTLAYALHTAKPETTKPGEGLGPDGENNMLLYLQMTENRAFPDIRLLEYSGNYVSPGINGTIIIDRNIIWDSYLFRQSPSQLLSLFNAYTYAWIDSADIPDILAEQWRIAPGDPSHSSGASFYAWKESTPNALTWTWAPSNDEQKYHNTLKTDGGWNRLDIDCTTNNTLSIVPGASNINASGITDIRIKCQSVGTTWPMNWEYDYTIHVQITWQSNITIAATDGGLKFSLNLPADLTTVFQVAADPLQFSSSTAGFNTLESVKQKNQGLQDQLVQRFKSASFGDVEKNLEKDLNTSARFVIPGNSSLLYEKPIFNNNGDLMIEANYIV</sequence>
<dbReference type="RefSeq" id="XP_001270554.1">
    <property type="nucleotide sequence ID" value="XM_001270553.1"/>
</dbReference>
<evidence type="ECO:0000313" key="1">
    <source>
        <dbReference type="EMBL" id="EAW09128.1"/>
    </source>
</evidence>
<dbReference type="OrthoDB" id="5429442at2759"/>
<dbReference type="EMBL" id="DS027057">
    <property type="protein sequence ID" value="EAW09128.1"/>
    <property type="molecule type" value="Genomic_DNA"/>
</dbReference>
<keyword evidence="2" id="KW-1185">Reference proteome</keyword>
<dbReference type="GeneID" id="4702588"/>
<gene>
    <name evidence="1" type="ORF">ACLA_078770</name>
</gene>
<dbReference type="KEGG" id="act:ACLA_078770"/>
<dbReference type="OMA" id="EYDYTIH"/>
<evidence type="ECO:0000313" key="2">
    <source>
        <dbReference type="Proteomes" id="UP000006701"/>
    </source>
</evidence>
<protein>
    <submittedName>
        <fullName evidence="1">Uncharacterized protein</fullName>
    </submittedName>
</protein>
<dbReference type="Proteomes" id="UP000006701">
    <property type="component" value="Unassembled WGS sequence"/>
</dbReference>
<dbReference type="AlphaFoldDB" id="A1CLZ9"/>
<organism evidence="1 2">
    <name type="scientific">Aspergillus clavatus (strain ATCC 1007 / CBS 513.65 / DSM 816 / NCTC 3887 / NRRL 1 / QM 1276 / 107)</name>
    <dbReference type="NCBI Taxonomy" id="344612"/>
    <lineage>
        <taxon>Eukaryota</taxon>
        <taxon>Fungi</taxon>
        <taxon>Dikarya</taxon>
        <taxon>Ascomycota</taxon>
        <taxon>Pezizomycotina</taxon>
        <taxon>Eurotiomycetes</taxon>
        <taxon>Eurotiomycetidae</taxon>
        <taxon>Eurotiales</taxon>
        <taxon>Aspergillaceae</taxon>
        <taxon>Aspergillus</taxon>
        <taxon>Aspergillus subgen. Fumigati</taxon>
    </lineage>
</organism>
<reference evidence="1 2" key="1">
    <citation type="journal article" date="2008" name="PLoS Genet.">
        <title>Genomic islands in the pathogenic filamentous fungus Aspergillus fumigatus.</title>
        <authorList>
            <person name="Fedorova N.D."/>
            <person name="Khaldi N."/>
            <person name="Joardar V.S."/>
            <person name="Maiti R."/>
            <person name="Amedeo P."/>
            <person name="Anderson M.J."/>
            <person name="Crabtree J."/>
            <person name="Silva J.C."/>
            <person name="Badger J.H."/>
            <person name="Albarraq A."/>
            <person name="Angiuoli S."/>
            <person name="Bussey H."/>
            <person name="Bowyer P."/>
            <person name="Cotty P.J."/>
            <person name="Dyer P.S."/>
            <person name="Egan A."/>
            <person name="Galens K."/>
            <person name="Fraser-Liggett C.M."/>
            <person name="Haas B.J."/>
            <person name="Inman J.M."/>
            <person name="Kent R."/>
            <person name="Lemieux S."/>
            <person name="Malavazi I."/>
            <person name="Orvis J."/>
            <person name="Roemer T."/>
            <person name="Ronning C.M."/>
            <person name="Sundaram J.P."/>
            <person name="Sutton G."/>
            <person name="Turner G."/>
            <person name="Venter J.C."/>
            <person name="White O.R."/>
            <person name="Whitty B.R."/>
            <person name="Youngman P."/>
            <person name="Wolfe K.H."/>
            <person name="Goldman G.H."/>
            <person name="Wortman J.R."/>
            <person name="Jiang B."/>
            <person name="Denning D.W."/>
            <person name="Nierman W.C."/>
        </authorList>
    </citation>
    <scope>NUCLEOTIDE SEQUENCE [LARGE SCALE GENOMIC DNA]</scope>
    <source>
        <strain evidence="2">ATCC 1007 / CBS 513.65 / DSM 816 / NCTC 3887 / NRRL 1</strain>
    </source>
</reference>
<name>A1CLZ9_ASPCL</name>
<dbReference type="eggNOG" id="ENOG502SK16">
    <property type="taxonomic scope" value="Eukaryota"/>
</dbReference>